<evidence type="ECO:0000256" key="8">
    <source>
        <dbReference type="ARBA" id="ARBA00023125"/>
    </source>
</evidence>
<keyword evidence="10" id="KW-0413">Isomerase</keyword>
<dbReference type="InterPro" id="IPR000212">
    <property type="entry name" value="DNA_helicase_UvrD/REP"/>
</dbReference>
<sequence length="1120" mass="128801">MIRDQQARRDAINHERSFIVQAPAGSGKTELLTQRVLKLLSVVENPEEIVAITFTRKAAREMQNRIIESLYAALEEQPIEEHKILTWQLANQVLERDRYLGWGLLSSPQRLQIKTFDSLCASLANQMPVLANFGGQLSPTNNPMLLYQQAAKTVIDGVRTSEPWAEHVYRVLAHTDNKVQYLQDLLAQQLAKRDQWLRLQSEGANERAVLEQGFSDLLLVQLKQLDNVLTKEKKDKLLADIIFASDYFDESHELAGLKQLTEWPEPVVECLPQWKLIISFCLTKQGKLRASGQLPPQTVAETKEEKQLIKARKEQSKELFNELKEEPSLDEKMSSVANFPDLHFQEGEWEVIESLTELMQVAAASLKVEFKNSGEVDYTEIAMAASRALGDINQPSELALKLDYSISHILVDEFQDTSFSQFNLVEQLTAGWQPDDGRTLFVVGDPMQSIYRFREANVGLFIQAREHGIGDISLDFLQLTSNFRSSEKVVNWVNKSFEKVFPNYDDPVLGAVTLAQADATQDETSGDEVEYKLFFDDDKLAHEREADYIASSIEWCLKNYPEQDIAVLVRARNHGEEVIQSLRERGIPYVAEEFEQLEQKQPVLDLLTLLRILLHPLDKVAWIALFKSPWFGLSLSDITLLVEQFEDDLSLVTEQYANVTGLSQEARTCLERQVPVLKHHLSSIYQQPLAIQLESFWLQLGGALALDDDQLEQLYTALDFISDFEQQTIISDYHTIEDALSQLFSPPTRSENCRVSIMTMHKSKGLEFDTVFLPRLDKKSGANDKSLMVWEEFPTSDDRSQYLLAPVDQAGELESLYKLVSRFSKEKDRLESARLLYVAATRAKRRLYLTGCGKSNWNAKKEEWGLSKFDNSALMSLLAPIYENQIQAEFMRFQERDIQPAEQEEEVFEQGWLKLMPEWKYQAINLPVHKMNFELAKTEVQELEFDWATDVAKTIGILIHRQLELIANKQWQLTRDNIEQFATRAYQQLKTSGYDESRAQYARERLTEGLLNVSEDDRARWILQPHREARCELALTGNIDGDYKTFVIDRTFVDEGGTRWIIDYKSGSHLGDNVENFIRSEVERYQPQLENYRELIKAVDDRPVKTALYFPMLKHFELLS</sequence>
<comment type="catalytic activity">
    <reaction evidence="11">
        <text>Couples ATP hydrolysis with the unwinding of duplex DNA by translocating in the 3'-5' direction.</text>
        <dbReference type="EC" id="5.6.2.4"/>
    </reaction>
</comment>
<dbReference type="RefSeq" id="WP_068992553.1">
    <property type="nucleotide sequence ID" value="NZ_CP012418.1"/>
</dbReference>
<keyword evidence="3" id="KW-0227">DNA damage</keyword>
<keyword evidence="8" id="KW-0238">DNA-binding</keyword>
<keyword evidence="6" id="KW-0269">Exonuclease</keyword>
<evidence type="ECO:0000256" key="11">
    <source>
        <dbReference type="ARBA" id="ARBA00034617"/>
    </source>
</evidence>
<dbReference type="Pfam" id="PF00580">
    <property type="entry name" value="UvrD-helicase"/>
    <property type="match status" value="1"/>
</dbReference>
<dbReference type="InterPro" id="IPR038726">
    <property type="entry name" value="PDDEXK_AddAB-type"/>
</dbReference>
<evidence type="ECO:0000256" key="13">
    <source>
        <dbReference type="ARBA" id="ARBA00034923"/>
    </source>
</evidence>
<accession>A0A1B3BC84</accession>
<keyword evidence="5 15" id="KW-0347">Helicase</keyword>
<dbReference type="PANTHER" id="PTHR11070:SF2">
    <property type="entry name" value="ATP-DEPENDENT DNA HELICASE SRS2"/>
    <property type="match status" value="1"/>
</dbReference>
<dbReference type="InterPro" id="IPR014016">
    <property type="entry name" value="UvrD-like_ATP-bd"/>
</dbReference>
<dbReference type="PROSITE" id="PS51198">
    <property type="entry name" value="UVRD_HELICASE_ATP_BIND"/>
    <property type="match status" value="1"/>
</dbReference>
<evidence type="ECO:0000256" key="2">
    <source>
        <dbReference type="ARBA" id="ARBA00022741"/>
    </source>
</evidence>
<dbReference type="GO" id="GO:0003677">
    <property type="term" value="F:DNA binding"/>
    <property type="evidence" value="ECO:0007669"/>
    <property type="project" value="UniProtKB-KW"/>
</dbReference>
<dbReference type="Gene3D" id="3.90.320.10">
    <property type="match status" value="1"/>
</dbReference>
<organism evidence="19 20">
    <name type="scientific">Kangiella sediminilitoris</name>
    <dbReference type="NCBI Taxonomy" id="1144748"/>
    <lineage>
        <taxon>Bacteria</taxon>
        <taxon>Pseudomonadati</taxon>
        <taxon>Pseudomonadota</taxon>
        <taxon>Gammaproteobacteria</taxon>
        <taxon>Kangiellales</taxon>
        <taxon>Kangiellaceae</taxon>
        <taxon>Kangiella</taxon>
    </lineage>
</organism>
<evidence type="ECO:0000256" key="4">
    <source>
        <dbReference type="ARBA" id="ARBA00022801"/>
    </source>
</evidence>
<keyword evidence="9" id="KW-0234">DNA repair</keyword>
<keyword evidence="16" id="KW-0175">Coiled coil</keyword>
<name>A0A1B3BC84_9GAMM</name>
<dbReference type="Pfam" id="PF13361">
    <property type="entry name" value="UvrD_C"/>
    <property type="match status" value="1"/>
</dbReference>
<evidence type="ECO:0000259" key="17">
    <source>
        <dbReference type="PROSITE" id="PS51198"/>
    </source>
</evidence>
<protein>
    <recommendedName>
        <fullName evidence="12">DNA 3'-5' helicase</fullName>
        <ecNumber evidence="12">5.6.2.4</ecNumber>
    </recommendedName>
    <alternativeName>
        <fullName evidence="13">DNA 3'-5' helicase II</fullName>
    </alternativeName>
</protein>
<dbReference type="KEGG" id="ksd:KS2013_1709"/>
<dbReference type="PROSITE" id="PS51217">
    <property type="entry name" value="UVRD_HELICASE_CTER"/>
    <property type="match status" value="1"/>
</dbReference>
<dbReference type="SUPFAM" id="SSF52540">
    <property type="entry name" value="P-loop containing nucleoside triphosphate hydrolases"/>
    <property type="match status" value="1"/>
</dbReference>
<evidence type="ECO:0000256" key="10">
    <source>
        <dbReference type="ARBA" id="ARBA00023235"/>
    </source>
</evidence>
<evidence type="ECO:0000256" key="6">
    <source>
        <dbReference type="ARBA" id="ARBA00022839"/>
    </source>
</evidence>
<dbReference type="InterPro" id="IPR014017">
    <property type="entry name" value="DNA_helicase_UvrD-like_C"/>
</dbReference>
<dbReference type="AlphaFoldDB" id="A0A1B3BC84"/>
<dbReference type="Proteomes" id="UP000094147">
    <property type="component" value="Chromosome"/>
</dbReference>
<dbReference type="GO" id="GO:0004527">
    <property type="term" value="F:exonuclease activity"/>
    <property type="evidence" value="ECO:0007669"/>
    <property type="project" value="UniProtKB-KW"/>
</dbReference>
<evidence type="ECO:0000256" key="14">
    <source>
        <dbReference type="ARBA" id="ARBA00048988"/>
    </source>
</evidence>
<dbReference type="OrthoDB" id="9810135at2"/>
<dbReference type="GO" id="GO:0033202">
    <property type="term" value="C:DNA helicase complex"/>
    <property type="evidence" value="ECO:0007669"/>
    <property type="project" value="TreeGrafter"/>
</dbReference>
<keyword evidence="20" id="KW-1185">Reference proteome</keyword>
<dbReference type="PANTHER" id="PTHR11070">
    <property type="entry name" value="UVRD / RECB / PCRA DNA HELICASE FAMILY MEMBER"/>
    <property type="match status" value="1"/>
</dbReference>
<dbReference type="GO" id="GO:0043138">
    <property type="term" value="F:3'-5' DNA helicase activity"/>
    <property type="evidence" value="ECO:0007669"/>
    <property type="project" value="UniProtKB-EC"/>
</dbReference>
<feature type="binding site" evidence="15">
    <location>
        <begin position="22"/>
        <end position="29"/>
    </location>
    <ligand>
        <name>ATP</name>
        <dbReference type="ChEBI" id="CHEBI:30616"/>
    </ligand>
</feature>
<keyword evidence="1" id="KW-0540">Nuclease</keyword>
<dbReference type="GO" id="GO:0000725">
    <property type="term" value="P:recombinational repair"/>
    <property type="evidence" value="ECO:0007669"/>
    <property type="project" value="TreeGrafter"/>
</dbReference>
<evidence type="ECO:0000259" key="18">
    <source>
        <dbReference type="PROSITE" id="PS51217"/>
    </source>
</evidence>
<proteinExistence type="predicted"/>
<evidence type="ECO:0000256" key="3">
    <source>
        <dbReference type="ARBA" id="ARBA00022763"/>
    </source>
</evidence>
<evidence type="ECO:0000256" key="1">
    <source>
        <dbReference type="ARBA" id="ARBA00022722"/>
    </source>
</evidence>
<dbReference type="Pfam" id="PF12705">
    <property type="entry name" value="PDDEXK_1"/>
    <property type="match status" value="1"/>
</dbReference>
<evidence type="ECO:0000256" key="9">
    <source>
        <dbReference type="ARBA" id="ARBA00023204"/>
    </source>
</evidence>
<feature type="domain" description="UvrD-like helicase C-terminal" evidence="18">
    <location>
        <begin position="498"/>
        <end position="765"/>
    </location>
</feature>
<evidence type="ECO:0000256" key="12">
    <source>
        <dbReference type="ARBA" id="ARBA00034808"/>
    </source>
</evidence>
<dbReference type="STRING" id="1144748.KS2013_1709"/>
<dbReference type="InterPro" id="IPR011604">
    <property type="entry name" value="PDDEXK-like_dom_sf"/>
</dbReference>
<evidence type="ECO:0000256" key="5">
    <source>
        <dbReference type="ARBA" id="ARBA00022806"/>
    </source>
</evidence>
<dbReference type="PATRIC" id="fig|1144748.3.peg.1723"/>
<dbReference type="SUPFAM" id="SSF52980">
    <property type="entry name" value="Restriction endonuclease-like"/>
    <property type="match status" value="1"/>
</dbReference>
<feature type="domain" description="UvrD-like helicase ATP-binding" evidence="17">
    <location>
        <begin position="1"/>
        <end position="486"/>
    </location>
</feature>
<gene>
    <name evidence="19" type="ORF">KS2013_1709</name>
</gene>
<evidence type="ECO:0000313" key="19">
    <source>
        <dbReference type="EMBL" id="AOE50419.1"/>
    </source>
</evidence>
<keyword evidence="7 15" id="KW-0067">ATP-binding</keyword>
<dbReference type="EMBL" id="CP012418">
    <property type="protein sequence ID" value="AOE50419.1"/>
    <property type="molecule type" value="Genomic_DNA"/>
</dbReference>
<dbReference type="Gene3D" id="3.40.50.300">
    <property type="entry name" value="P-loop containing nucleotide triphosphate hydrolases"/>
    <property type="match status" value="4"/>
</dbReference>
<reference evidence="20" key="1">
    <citation type="submission" date="2015-08" db="EMBL/GenBank/DDBJ databases">
        <authorList>
            <person name="Kim K.M."/>
        </authorList>
    </citation>
    <scope>NUCLEOTIDE SEQUENCE [LARGE SCALE GENOMIC DNA]</scope>
    <source>
        <strain evidence="20">KCTC 23892</strain>
    </source>
</reference>
<evidence type="ECO:0000256" key="7">
    <source>
        <dbReference type="ARBA" id="ARBA00022840"/>
    </source>
</evidence>
<feature type="coiled-coil region" evidence="16">
    <location>
        <begin position="299"/>
        <end position="326"/>
    </location>
</feature>
<keyword evidence="2 15" id="KW-0547">Nucleotide-binding</keyword>
<evidence type="ECO:0000256" key="15">
    <source>
        <dbReference type="PROSITE-ProRule" id="PRU00560"/>
    </source>
</evidence>
<dbReference type="EC" id="5.6.2.4" evidence="12"/>
<dbReference type="GO" id="GO:0005829">
    <property type="term" value="C:cytosol"/>
    <property type="evidence" value="ECO:0007669"/>
    <property type="project" value="TreeGrafter"/>
</dbReference>
<dbReference type="InterPro" id="IPR011335">
    <property type="entry name" value="Restrct_endonuc-II-like"/>
</dbReference>
<dbReference type="GO" id="GO:0005524">
    <property type="term" value="F:ATP binding"/>
    <property type="evidence" value="ECO:0007669"/>
    <property type="project" value="UniProtKB-UniRule"/>
</dbReference>
<dbReference type="InterPro" id="IPR027417">
    <property type="entry name" value="P-loop_NTPase"/>
</dbReference>
<keyword evidence="4 15" id="KW-0378">Hydrolase</keyword>
<comment type="catalytic activity">
    <reaction evidence="14">
        <text>ATP + H2O = ADP + phosphate + H(+)</text>
        <dbReference type="Rhea" id="RHEA:13065"/>
        <dbReference type="ChEBI" id="CHEBI:15377"/>
        <dbReference type="ChEBI" id="CHEBI:15378"/>
        <dbReference type="ChEBI" id="CHEBI:30616"/>
        <dbReference type="ChEBI" id="CHEBI:43474"/>
        <dbReference type="ChEBI" id="CHEBI:456216"/>
        <dbReference type="EC" id="5.6.2.4"/>
    </reaction>
</comment>
<evidence type="ECO:0000256" key="16">
    <source>
        <dbReference type="SAM" id="Coils"/>
    </source>
</evidence>
<evidence type="ECO:0000313" key="20">
    <source>
        <dbReference type="Proteomes" id="UP000094147"/>
    </source>
</evidence>